<name>A0A8S4R393_9NEOP</name>
<evidence type="ECO:0000313" key="4">
    <source>
        <dbReference type="EMBL" id="CAH2227108.1"/>
    </source>
</evidence>
<dbReference type="FunFam" id="2.20.100.10:FF:000001">
    <property type="entry name" value="semaphorin-5A isoform X1"/>
    <property type="match status" value="2"/>
</dbReference>
<dbReference type="PANTHER" id="PTHR22906:SF21">
    <property type="entry name" value="SEMA DOMAIN-CONTAINING PROTEIN"/>
    <property type="match status" value="1"/>
</dbReference>
<feature type="chain" id="PRO_5035787273" evidence="3">
    <location>
        <begin position="17"/>
        <end position="491"/>
    </location>
</feature>
<dbReference type="InterPro" id="IPR052065">
    <property type="entry name" value="Compl_asym_regulator"/>
</dbReference>
<gene>
    <name evidence="4" type="primary">jg3792</name>
    <name evidence="4" type="ORF">PAEG_LOCUS7642</name>
</gene>
<dbReference type="InterPro" id="IPR001791">
    <property type="entry name" value="Laminin_G"/>
</dbReference>
<evidence type="ECO:0000313" key="5">
    <source>
        <dbReference type="Proteomes" id="UP000838756"/>
    </source>
</evidence>
<dbReference type="Gene3D" id="2.20.100.10">
    <property type="entry name" value="Thrombospondin type-1 (TSP1) repeat"/>
    <property type="match status" value="4"/>
</dbReference>
<feature type="non-terminal residue" evidence="4">
    <location>
        <position position="491"/>
    </location>
</feature>
<dbReference type="Gene3D" id="2.60.120.200">
    <property type="match status" value="1"/>
</dbReference>
<dbReference type="FunFam" id="2.20.100.10:FF:000002">
    <property type="entry name" value="Unc-5 netrin receptor C"/>
    <property type="match status" value="1"/>
</dbReference>
<dbReference type="SMART" id="SM00209">
    <property type="entry name" value="TSP1"/>
    <property type="match status" value="4"/>
</dbReference>
<dbReference type="PRINTS" id="PR01705">
    <property type="entry name" value="TSP1REPEAT"/>
</dbReference>
<reference evidence="4" key="1">
    <citation type="submission" date="2022-03" db="EMBL/GenBank/DDBJ databases">
        <authorList>
            <person name="Lindestad O."/>
        </authorList>
    </citation>
    <scope>NUCLEOTIDE SEQUENCE</scope>
</reference>
<keyword evidence="3" id="KW-0732">Signal</keyword>
<sequence length="491" mass="55317">MLFTTTLLICACLVRSKKPLNQRLQATWRLECELGIISDLDCPIDGGWSPWSPWSACHGTCDNVGHRKRLRKCNNPTPSKDGMPCNGLDEQMESCYLINCTTDDYRRLVEGDISRAQAFNQLEAMPAFMDRCLRTECPFEAVVVALTKENTWQLNSESLWNALQCVKHDIGCHVTGEWGIWGQWSPCGARCGKGRRWRTRQCDTPPPSVAYLVCSGTPLQYEECEGDQCAIDGEYTEYNISGSWGEWGEWSKCSEKCGSGIRQRKRTCIEKHVSNFAITWGTHCRGQYDDLQVCSNKKCLLDGGWSGWSAWGPCSQSCGAGKRLRTRSCTRPIPSDDGMGCLGPKVEVGSCHLNPCEVYTHMIGVFNGDSFLQYHFPRKRSTFFHFYIRFMPLSPHGNIIRRGTTHNPLIRLSLHKWHVCLDVNGVIKSCSIPRMCSPSALEPATWHTLVVTVTNEAANLRINDAEAYIQGSFSCDPEFTNDVMNIYLGER</sequence>
<protein>
    <submittedName>
        <fullName evidence="4">Jg3792 protein</fullName>
    </submittedName>
</protein>
<keyword evidence="5" id="KW-1185">Reference proteome</keyword>
<dbReference type="Pfam" id="PF00090">
    <property type="entry name" value="TSP_1"/>
    <property type="match status" value="4"/>
</dbReference>
<keyword evidence="2" id="KW-1015">Disulfide bond</keyword>
<dbReference type="OrthoDB" id="446173at2759"/>
<dbReference type="AlphaFoldDB" id="A0A8S4R393"/>
<evidence type="ECO:0000256" key="1">
    <source>
        <dbReference type="ARBA" id="ARBA00022737"/>
    </source>
</evidence>
<dbReference type="SUPFAM" id="SSF82895">
    <property type="entry name" value="TSP-1 type 1 repeat"/>
    <property type="match status" value="4"/>
</dbReference>
<dbReference type="EMBL" id="CAKXAJ010022448">
    <property type="protein sequence ID" value="CAH2227108.1"/>
    <property type="molecule type" value="Genomic_DNA"/>
</dbReference>
<comment type="caution">
    <text evidence="4">The sequence shown here is derived from an EMBL/GenBank/DDBJ whole genome shotgun (WGS) entry which is preliminary data.</text>
</comment>
<evidence type="ECO:0000256" key="3">
    <source>
        <dbReference type="SAM" id="SignalP"/>
    </source>
</evidence>
<dbReference type="InterPro" id="IPR000884">
    <property type="entry name" value="TSP1_rpt"/>
</dbReference>
<accession>A0A8S4R393</accession>
<dbReference type="CDD" id="cd00110">
    <property type="entry name" value="LamG"/>
    <property type="match status" value="1"/>
</dbReference>
<dbReference type="PANTHER" id="PTHR22906">
    <property type="entry name" value="PROPERDIN"/>
    <property type="match status" value="1"/>
</dbReference>
<dbReference type="InterPro" id="IPR013320">
    <property type="entry name" value="ConA-like_dom_sf"/>
</dbReference>
<keyword evidence="1" id="KW-0677">Repeat</keyword>
<dbReference type="Proteomes" id="UP000838756">
    <property type="component" value="Unassembled WGS sequence"/>
</dbReference>
<feature type="signal peptide" evidence="3">
    <location>
        <begin position="1"/>
        <end position="16"/>
    </location>
</feature>
<evidence type="ECO:0000256" key="2">
    <source>
        <dbReference type="ARBA" id="ARBA00023157"/>
    </source>
</evidence>
<dbReference type="InterPro" id="IPR036383">
    <property type="entry name" value="TSP1_rpt_sf"/>
</dbReference>
<organism evidence="4 5">
    <name type="scientific">Pararge aegeria aegeria</name>
    <dbReference type="NCBI Taxonomy" id="348720"/>
    <lineage>
        <taxon>Eukaryota</taxon>
        <taxon>Metazoa</taxon>
        <taxon>Ecdysozoa</taxon>
        <taxon>Arthropoda</taxon>
        <taxon>Hexapoda</taxon>
        <taxon>Insecta</taxon>
        <taxon>Pterygota</taxon>
        <taxon>Neoptera</taxon>
        <taxon>Endopterygota</taxon>
        <taxon>Lepidoptera</taxon>
        <taxon>Glossata</taxon>
        <taxon>Ditrysia</taxon>
        <taxon>Papilionoidea</taxon>
        <taxon>Nymphalidae</taxon>
        <taxon>Satyrinae</taxon>
        <taxon>Satyrini</taxon>
        <taxon>Parargina</taxon>
        <taxon>Pararge</taxon>
    </lineage>
</organism>
<dbReference type="PROSITE" id="PS50092">
    <property type="entry name" value="TSP1"/>
    <property type="match status" value="4"/>
</dbReference>
<proteinExistence type="predicted"/>
<dbReference type="SUPFAM" id="SSF49899">
    <property type="entry name" value="Concanavalin A-like lectins/glucanases"/>
    <property type="match status" value="1"/>
</dbReference>